<evidence type="ECO:0000256" key="5">
    <source>
        <dbReference type="ARBA" id="ARBA00022490"/>
    </source>
</evidence>
<comment type="similarity">
    <text evidence="4 9 10">Belongs to the HisA/HisF family.</text>
</comment>
<evidence type="ECO:0000256" key="6">
    <source>
        <dbReference type="ARBA" id="ARBA00022605"/>
    </source>
</evidence>
<evidence type="ECO:0000313" key="12">
    <source>
        <dbReference type="Proteomes" id="UP000595757"/>
    </source>
</evidence>
<dbReference type="Gene3D" id="3.20.20.70">
    <property type="entry name" value="Aldolase class I"/>
    <property type="match status" value="1"/>
</dbReference>
<reference evidence="11 12" key="1">
    <citation type="submission" date="2021-01" db="EMBL/GenBank/DDBJ databases">
        <title>FDA dAtabase for Regulatory Grade micrObial Sequences (FDA-ARGOS): Supporting development and validation of Infectious Disease Dx tests.</title>
        <authorList>
            <person name="Sproer C."/>
            <person name="Gronow S."/>
            <person name="Severitt S."/>
            <person name="Schroder I."/>
            <person name="Tallon L."/>
            <person name="Sadzewicz L."/>
            <person name="Zhao X."/>
            <person name="Boylan J."/>
            <person name="Ott S."/>
            <person name="Bowen H."/>
            <person name="Vavikolanu K."/>
            <person name="Mehta A."/>
            <person name="Aluvathingal J."/>
            <person name="Nadendla S."/>
            <person name="Lowell S."/>
            <person name="Myers T."/>
            <person name="Yan Y."/>
            <person name="Sichtig H."/>
        </authorList>
    </citation>
    <scope>NUCLEOTIDE SEQUENCE [LARGE SCALE GENOMIC DNA]</scope>
    <source>
        <strain evidence="11 12">FDAARGOS_1115</strain>
    </source>
</reference>
<evidence type="ECO:0000256" key="2">
    <source>
        <dbReference type="ARBA" id="ARBA00004496"/>
    </source>
</evidence>
<dbReference type="EC" id="5.3.1.16" evidence="9"/>
<evidence type="ECO:0000256" key="4">
    <source>
        <dbReference type="ARBA" id="ARBA00009667"/>
    </source>
</evidence>
<dbReference type="EMBL" id="CP068158">
    <property type="protein sequence ID" value="QQU76748.1"/>
    <property type="molecule type" value="Genomic_DNA"/>
</dbReference>
<dbReference type="HAMAP" id="MF_01014">
    <property type="entry name" value="HisA"/>
    <property type="match status" value="1"/>
</dbReference>
<dbReference type="NCBIfam" id="TIGR01919">
    <property type="entry name" value="hisA-trpF"/>
    <property type="match status" value="1"/>
</dbReference>
<keyword evidence="12" id="KW-1185">Reference proteome</keyword>
<feature type="active site" description="Proton acceptor" evidence="9">
    <location>
        <position position="10"/>
    </location>
</feature>
<dbReference type="GO" id="GO:0003949">
    <property type="term" value="F:1-(5-phosphoribosyl)-5-[(5-phosphoribosylamino)methylideneamino]imidazole-4-carboxamide isomerase activity"/>
    <property type="evidence" value="ECO:0007669"/>
    <property type="project" value="UniProtKB-EC"/>
</dbReference>
<evidence type="ECO:0000256" key="10">
    <source>
        <dbReference type="RuleBase" id="RU003657"/>
    </source>
</evidence>
<dbReference type="RefSeq" id="WP_201806937.1">
    <property type="nucleotide sequence ID" value="NZ_CP068158.1"/>
</dbReference>
<gene>
    <name evidence="11" type="primary">priA</name>
    <name evidence="9" type="synonym">hisA</name>
    <name evidence="11" type="ORF">I6I72_11890</name>
</gene>
<dbReference type="PANTHER" id="PTHR43090:SF2">
    <property type="entry name" value="1-(5-PHOSPHORIBOSYL)-5-[(5-PHOSPHORIBOSYLAMINO)METHYLIDENEAMINO] IMIDAZOLE-4-CARBOXAMIDE ISOMERASE"/>
    <property type="match status" value="1"/>
</dbReference>
<comment type="pathway">
    <text evidence="3 9">Amino-acid biosynthesis; L-histidine biosynthesis; L-histidine from 5-phospho-alpha-D-ribose 1-diphosphate: step 4/9.</text>
</comment>
<comment type="catalytic activity">
    <reaction evidence="1 9">
        <text>1-(5-phospho-beta-D-ribosyl)-5-[(5-phospho-beta-D-ribosylamino)methylideneamino]imidazole-4-carboxamide = 5-[(5-phospho-1-deoxy-D-ribulos-1-ylimino)methylamino]-1-(5-phospho-beta-D-ribosyl)imidazole-4-carboxamide</text>
        <dbReference type="Rhea" id="RHEA:15469"/>
        <dbReference type="ChEBI" id="CHEBI:58435"/>
        <dbReference type="ChEBI" id="CHEBI:58525"/>
        <dbReference type="EC" id="5.3.1.16"/>
    </reaction>
</comment>
<dbReference type="InterPro" id="IPR011060">
    <property type="entry name" value="RibuloseP-bd_barrel"/>
</dbReference>
<dbReference type="GeneID" id="72412698"/>
<keyword evidence="5 9" id="KW-0963">Cytoplasm</keyword>
<dbReference type="CDD" id="cd04732">
    <property type="entry name" value="HisA"/>
    <property type="match status" value="1"/>
</dbReference>
<dbReference type="InterPro" id="IPR023016">
    <property type="entry name" value="HisA/PriA"/>
</dbReference>
<comment type="subcellular location">
    <subcellularLocation>
        <location evidence="2 9">Cytoplasm</location>
    </subcellularLocation>
</comment>
<dbReference type="Pfam" id="PF00977">
    <property type="entry name" value="His_biosynth"/>
    <property type="match status" value="1"/>
</dbReference>
<sequence length="260" mass="28158">MSFTLLPAVDVVDGQAVRLDKGEAGTEKSYGAPREAAEKWQAQGAEWLHFVDLDAAFNRGSNYELMAEITSSLDIQVELTGGIRDDESLARALATGARRVNIGTAALENPEWIEKVLAEHGDKIAVDLAVRLEDGEWRTRGNGWVSDGGDLWEVLERLDAAGCTRFVVTDVSKDGTLEGPNVQLLREVAAATDAKVTASGGISTLDDLRELALYENQGIDSAIIGKALYEGRFSLEEALAAVAEVEPLPEEDYIDPIEER</sequence>
<keyword evidence="7 9" id="KW-0368">Histidine biosynthesis</keyword>
<evidence type="ECO:0000256" key="1">
    <source>
        <dbReference type="ARBA" id="ARBA00000901"/>
    </source>
</evidence>
<proteinExistence type="inferred from homology"/>
<dbReference type="InterPro" id="IPR044524">
    <property type="entry name" value="Isoase_HisA-like"/>
</dbReference>
<accession>A0ABX7DEP3</accession>
<dbReference type="SUPFAM" id="SSF51366">
    <property type="entry name" value="Ribulose-phoshate binding barrel"/>
    <property type="match status" value="1"/>
</dbReference>
<evidence type="ECO:0000313" key="11">
    <source>
        <dbReference type="EMBL" id="QQU76748.1"/>
    </source>
</evidence>
<dbReference type="Proteomes" id="UP000595757">
    <property type="component" value="Chromosome"/>
</dbReference>
<keyword evidence="8 9" id="KW-0413">Isomerase</keyword>
<evidence type="ECO:0000256" key="7">
    <source>
        <dbReference type="ARBA" id="ARBA00023102"/>
    </source>
</evidence>
<dbReference type="GO" id="GO:0004640">
    <property type="term" value="F:phosphoribosylanthranilate isomerase activity"/>
    <property type="evidence" value="ECO:0007669"/>
    <property type="project" value="UniProtKB-EC"/>
</dbReference>
<keyword evidence="6 9" id="KW-0028">Amino-acid biosynthesis</keyword>
<dbReference type="InterPro" id="IPR010188">
    <property type="entry name" value="HisA/PriA_Actinobacteria"/>
</dbReference>
<evidence type="ECO:0000256" key="8">
    <source>
        <dbReference type="ARBA" id="ARBA00023235"/>
    </source>
</evidence>
<name>A0ABX7DEP3_CORST</name>
<evidence type="ECO:0000256" key="9">
    <source>
        <dbReference type="HAMAP-Rule" id="MF_01014"/>
    </source>
</evidence>
<dbReference type="InterPro" id="IPR013785">
    <property type="entry name" value="Aldolase_TIM"/>
</dbReference>
<organism evidence="11 12">
    <name type="scientific">Corynebacterium striatum</name>
    <dbReference type="NCBI Taxonomy" id="43770"/>
    <lineage>
        <taxon>Bacteria</taxon>
        <taxon>Bacillati</taxon>
        <taxon>Actinomycetota</taxon>
        <taxon>Actinomycetes</taxon>
        <taxon>Mycobacteriales</taxon>
        <taxon>Corynebacteriaceae</taxon>
        <taxon>Corynebacterium</taxon>
    </lineage>
</organism>
<comment type="caution">
    <text evidence="9">Lacks conserved residue(s) required for the propagation of feature annotation.</text>
</comment>
<evidence type="ECO:0000256" key="3">
    <source>
        <dbReference type="ARBA" id="ARBA00005133"/>
    </source>
</evidence>
<dbReference type="PANTHER" id="PTHR43090">
    <property type="entry name" value="1-(5-PHOSPHORIBOSYL)-5-[(5-PHOSPHORIBOSYLAMINO)METHYLIDENEAMINO] IMIDAZOLE-4-CARBOXAMIDE ISOMERASE"/>
    <property type="match status" value="1"/>
</dbReference>
<protein>
    <recommendedName>
        <fullName evidence="9">1-(5-phosphoribosyl)-5-[(5-phosphoribosylamino)methylideneamino] imidazole-4-carboxamide isomerase</fullName>
        <ecNumber evidence="9">5.3.1.16</ecNumber>
    </recommendedName>
    <alternativeName>
        <fullName evidence="9">Phosphoribosylformimino-5-aminoimidazole carboxamide ribotide isomerase</fullName>
    </alternativeName>
</protein>
<dbReference type="InterPro" id="IPR006062">
    <property type="entry name" value="His_biosynth"/>
</dbReference>